<evidence type="ECO:0000256" key="5">
    <source>
        <dbReference type="ARBA" id="ARBA00022703"/>
    </source>
</evidence>
<comment type="similarity">
    <text evidence="2 11">Belongs to the BCAP29/BCAP31 family.</text>
</comment>
<name>A0A921R3E0_SORBI</name>
<dbReference type="AlphaFoldDB" id="A0A921R3E0"/>
<keyword evidence="6 11" id="KW-0256">Endoplasmic reticulum</keyword>
<organism evidence="14 15">
    <name type="scientific">Sorghum bicolor</name>
    <name type="common">Sorghum</name>
    <name type="synonym">Sorghum vulgare</name>
    <dbReference type="NCBI Taxonomy" id="4558"/>
    <lineage>
        <taxon>Eukaryota</taxon>
        <taxon>Viridiplantae</taxon>
        <taxon>Streptophyta</taxon>
        <taxon>Embryophyta</taxon>
        <taxon>Tracheophyta</taxon>
        <taxon>Spermatophyta</taxon>
        <taxon>Magnoliopsida</taxon>
        <taxon>Liliopsida</taxon>
        <taxon>Poales</taxon>
        <taxon>Poaceae</taxon>
        <taxon>PACMAD clade</taxon>
        <taxon>Panicoideae</taxon>
        <taxon>Andropogonodae</taxon>
        <taxon>Andropogoneae</taxon>
        <taxon>Sorghinae</taxon>
        <taxon>Sorghum</taxon>
    </lineage>
</organism>
<evidence type="ECO:0000256" key="4">
    <source>
        <dbReference type="ARBA" id="ARBA00022692"/>
    </source>
</evidence>
<keyword evidence="7 11" id="KW-0653">Protein transport</keyword>
<feature type="signal peptide" evidence="13">
    <location>
        <begin position="1"/>
        <end position="18"/>
    </location>
</feature>
<evidence type="ECO:0000256" key="11">
    <source>
        <dbReference type="RuleBase" id="RU367026"/>
    </source>
</evidence>
<keyword evidence="3 11" id="KW-0813">Transport</keyword>
<evidence type="ECO:0000256" key="9">
    <source>
        <dbReference type="ARBA" id="ARBA00023054"/>
    </source>
</evidence>
<evidence type="ECO:0000256" key="8">
    <source>
        <dbReference type="ARBA" id="ARBA00022989"/>
    </source>
</evidence>
<feature type="coiled-coil region" evidence="12">
    <location>
        <begin position="148"/>
        <end position="182"/>
    </location>
</feature>
<reference evidence="14" key="1">
    <citation type="journal article" date="2019" name="BMC Genomics">
        <title>A new reference genome for Sorghum bicolor reveals high levels of sequence similarity between sweet and grain genotypes: implications for the genetics of sugar metabolism.</title>
        <authorList>
            <person name="Cooper E.A."/>
            <person name="Brenton Z.W."/>
            <person name="Flinn B.S."/>
            <person name="Jenkins J."/>
            <person name="Shu S."/>
            <person name="Flowers D."/>
            <person name="Luo F."/>
            <person name="Wang Y."/>
            <person name="Xia P."/>
            <person name="Barry K."/>
            <person name="Daum C."/>
            <person name="Lipzen A."/>
            <person name="Yoshinaga Y."/>
            <person name="Schmutz J."/>
            <person name="Saski C."/>
            <person name="Vermerris W."/>
            <person name="Kresovich S."/>
        </authorList>
    </citation>
    <scope>NUCLEOTIDE SEQUENCE</scope>
</reference>
<proteinExistence type="inferred from homology"/>
<comment type="subcellular location">
    <subcellularLocation>
        <location evidence="1 11">Endoplasmic reticulum membrane</location>
        <topology evidence="1 11">Multi-pass membrane protein</topology>
    </subcellularLocation>
</comment>
<protein>
    <recommendedName>
        <fullName evidence="11">Endoplasmic reticulum transmembrane protein</fullName>
    </recommendedName>
</protein>
<feature type="chain" id="PRO_5037919421" description="Endoplasmic reticulum transmembrane protein" evidence="13">
    <location>
        <begin position="19"/>
        <end position="222"/>
    </location>
</feature>
<dbReference type="PANTHER" id="PTHR12701">
    <property type="entry name" value="BCR-ASSOCIATED PROTEIN, BAP"/>
    <property type="match status" value="1"/>
</dbReference>
<evidence type="ECO:0000256" key="6">
    <source>
        <dbReference type="ARBA" id="ARBA00022824"/>
    </source>
</evidence>
<dbReference type="FunFam" id="1.20.5.110:FF:000011">
    <property type="entry name" value="B-cell receptor-associated protein 29"/>
    <property type="match status" value="1"/>
</dbReference>
<evidence type="ECO:0000256" key="10">
    <source>
        <dbReference type="ARBA" id="ARBA00023136"/>
    </source>
</evidence>
<keyword evidence="8 11" id="KW-1133">Transmembrane helix</keyword>
<keyword evidence="9 12" id="KW-0175">Coiled coil</keyword>
<keyword evidence="13" id="KW-0732">Signal</keyword>
<dbReference type="Proteomes" id="UP000807115">
    <property type="component" value="Chromosome 4"/>
</dbReference>
<evidence type="ECO:0000313" key="14">
    <source>
        <dbReference type="EMBL" id="KAG0532651.1"/>
    </source>
</evidence>
<dbReference type="Gene3D" id="1.20.5.110">
    <property type="match status" value="1"/>
</dbReference>
<dbReference type="PANTHER" id="PTHR12701:SF21">
    <property type="entry name" value="ENDOPLASMIC RETICULUM TRANSMEMBRANE PROTEIN"/>
    <property type="match status" value="1"/>
</dbReference>
<evidence type="ECO:0000313" key="15">
    <source>
        <dbReference type="Proteomes" id="UP000807115"/>
    </source>
</evidence>
<feature type="transmembrane region" description="Helical" evidence="11">
    <location>
        <begin position="44"/>
        <end position="62"/>
    </location>
</feature>
<evidence type="ECO:0000256" key="7">
    <source>
        <dbReference type="ARBA" id="ARBA00022927"/>
    </source>
</evidence>
<dbReference type="GO" id="GO:0070973">
    <property type="term" value="P:protein localization to endoplasmic reticulum exit site"/>
    <property type="evidence" value="ECO:0007669"/>
    <property type="project" value="UniProtKB-UniRule"/>
</dbReference>
<accession>A0A921R3E0</accession>
<dbReference type="GO" id="GO:0006888">
    <property type="term" value="P:endoplasmic reticulum to Golgi vesicle-mediated transport"/>
    <property type="evidence" value="ECO:0007669"/>
    <property type="project" value="UniProtKB-UniRule"/>
</dbReference>
<evidence type="ECO:0000256" key="2">
    <source>
        <dbReference type="ARBA" id="ARBA00007956"/>
    </source>
</evidence>
<comment type="caution">
    <text evidence="11">Lacks conserved residue(s) required for the propagation of feature annotation.</text>
</comment>
<dbReference type="InterPro" id="IPR008417">
    <property type="entry name" value="BAP29/BAP31"/>
</dbReference>
<reference evidence="14" key="2">
    <citation type="submission" date="2020-10" db="EMBL/GenBank/DDBJ databases">
        <authorList>
            <person name="Cooper E.A."/>
            <person name="Brenton Z.W."/>
            <person name="Flinn B.S."/>
            <person name="Jenkins J."/>
            <person name="Shu S."/>
            <person name="Flowers D."/>
            <person name="Luo F."/>
            <person name="Wang Y."/>
            <person name="Xia P."/>
            <person name="Barry K."/>
            <person name="Daum C."/>
            <person name="Lipzen A."/>
            <person name="Yoshinaga Y."/>
            <person name="Schmutz J."/>
            <person name="Saski C."/>
            <person name="Vermerris W."/>
            <person name="Kresovich S."/>
        </authorList>
    </citation>
    <scope>NUCLEOTIDE SEQUENCE</scope>
</reference>
<sequence length="222" mass="24790">MIQLLFAVLLAEASLTAALLFKTPLRKLAVLVVDRLKRGRHAPVVVKTVAGVVLALLASTLYSMSQISGGASDSDSGSGGGPTPTDQVLFSRHLLEACLMGYSLFLALVIDRLHQYIRDLRVFKKDLEAVRKHNKMLEETKHGNSEDAKKYQEEIAILNKEMKKLKLQVQEKIEEVHVAEDKALTIQKQSEGLLIEYDRLLEDNQHLRDQLMSIDLKLSSSS</sequence>
<comment type="caution">
    <text evidence="14">The sequence shown here is derived from an EMBL/GenBank/DDBJ whole genome shotgun (WGS) entry which is preliminary data.</text>
</comment>
<comment type="function">
    <text evidence="11">May play a role in anterograde transport of membrane proteins from the endoplasmic reticulum to the Golgi.</text>
</comment>
<dbReference type="EMBL" id="CM027683">
    <property type="protein sequence ID" value="KAG0532651.1"/>
    <property type="molecule type" value="Genomic_DNA"/>
</dbReference>
<dbReference type="GO" id="GO:0005789">
    <property type="term" value="C:endoplasmic reticulum membrane"/>
    <property type="evidence" value="ECO:0007669"/>
    <property type="project" value="UniProtKB-SubCell"/>
</dbReference>
<gene>
    <name evidence="14" type="ORF">BDA96_04G125600</name>
</gene>
<evidence type="ECO:0000256" key="12">
    <source>
        <dbReference type="SAM" id="Coils"/>
    </source>
</evidence>
<keyword evidence="10 11" id="KW-0472">Membrane</keyword>
<keyword evidence="11" id="KW-0931">ER-Golgi transport</keyword>
<keyword evidence="4 11" id="KW-0812">Transmembrane</keyword>
<evidence type="ECO:0000256" key="3">
    <source>
        <dbReference type="ARBA" id="ARBA00022448"/>
    </source>
</evidence>
<evidence type="ECO:0000256" key="1">
    <source>
        <dbReference type="ARBA" id="ARBA00004477"/>
    </source>
</evidence>
<keyword evidence="5" id="KW-0053">Apoptosis</keyword>
<evidence type="ECO:0000256" key="13">
    <source>
        <dbReference type="SAM" id="SignalP"/>
    </source>
</evidence>
<dbReference type="GO" id="GO:0006886">
    <property type="term" value="P:intracellular protein transport"/>
    <property type="evidence" value="ECO:0007669"/>
    <property type="project" value="UniProtKB-UniRule"/>
</dbReference>